<organism evidence="1 2">
    <name type="scientific">Ignisphaera aggregans</name>
    <dbReference type="NCBI Taxonomy" id="334771"/>
    <lineage>
        <taxon>Archaea</taxon>
        <taxon>Thermoproteota</taxon>
        <taxon>Thermoprotei</taxon>
        <taxon>Desulfurococcales</taxon>
        <taxon>Desulfurococcaceae</taxon>
        <taxon>Ignisphaera</taxon>
    </lineage>
</organism>
<evidence type="ECO:0000313" key="2">
    <source>
        <dbReference type="Proteomes" id="UP000605805"/>
    </source>
</evidence>
<dbReference type="InterPro" id="IPR054264">
    <property type="entry name" value="PBP2"/>
</dbReference>
<proteinExistence type="predicted"/>
<gene>
    <name evidence="1" type="ORF">EYH02_04020</name>
</gene>
<name>A0A833DV86_9CREN</name>
<dbReference type="AlphaFoldDB" id="A0A833DV86"/>
<protein>
    <submittedName>
        <fullName evidence="1">Uncharacterized protein</fullName>
    </submittedName>
</protein>
<dbReference type="Pfam" id="PF22511">
    <property type="entry name" value="PBP2"/>
    <property type="match status" value="1"/>
</dbReference>
<comment type="caution">
    <text evidence="1">The sequence shown here is derived from an EMBL/GenBank/DDBJ whole genome shotgun (WGS) entry which is preliminary data.</text>
</comment>
<sequence>MSQLSEEERKVLEYFVQHISVGSIIALRELKAFYRISEPKNVIDKLISLGLLEQGTGCYNLAKPLRDLLIKLVGTSHR</sequence>
<dbReference type="Proteomes" id="UP000605805">
    <property type="component" value="Unassembled WGS sequence"/>
</dbReference>
<evidence type="ECO:0000313" key="1">
    <source>
        <dbReference type="EMBL" id="HIP57220.1"/>
    </source>
</evidence>
<reference evidence="1" key="1">
    <citation type="journal article" date="2020" name="ISME J.">
        <title>Gammaproteobacteria mediating utilization of methyl-, sulfur- and petroleum organic compounds in deep ocean hydrothermal plumes.</title>
        <authorList>
            <person name="Zhou Z."/>
            <person name="Liu Y."/>
            <person name="Pan J."/>
            <person name="Cron B.R."/>
            <person name="Toner B.M."/>
            <person name="Anantharaman K."/>
            <person name="Breier J.A."/>
            <person name="Dick G.J."/>
            <person name="Li M."/>
        </authorList>
    </citation>
    <scope>NUCLEOTIDE SEQUENCE</scope>
    <source>
        <strain evidence="1">SZUA-1435</strain>
    </source>
</reference>
<accession>A0A833DV86</accession>
<dbReference type="EMBL" id="DQTV01000074">
    <property type="protein sequence ID" value="HIP57220.1"/>
    <property type="molecule type" value="Genomic_DNA"/>
</dbReference>